<dbReference type="PANTHER" id="PTHR36451">
    <property type="entry name" value="PAPS-DEPENDENT SULFOTRANSFERASE STF3"/>
    <property type="match status" value="1"/>
</dbReference>
<accession>A0ABT8KSV3</accession>
<organism evidence="1 2">
    <name type="scientific">Splendidivirga corallicola</name>
    <dbReference type="NCBI Taxonomy" id="3051826"/>
    <lineage>
        <taxon>Bacteria</taxon>
        <taxon>Pseudomonadati</taxon>
        <taxon>Bacteroidota</taxon>
        <taxon>Cytophagia</taxon>
        <taxon>Cytophagales</taxon>
        <taxon>Splendidivirgaceae</taxon>
        <taxon>Splendidivirga</taxon>
    </lineage>
</organism>
<dbReference type="Pfam" id="PF13469">
    <property type="entry name" value="Sulfotransfer_3"/>
    <property type="match status" value="1"/>
</dbReference>
<dbReference type="PANTHER" id="PTHR36451:SF1">
    <property type="entry name" value="OMEGA-HYDROXY-BETA-DIHYDROMENAQUINONE-9 SULFOTRANSFERASE STF3"/>
    <property type="match status" value="1"/>
</dbReference>
<dbReference type="Proteomes" id="UP001172082">
    <property type="component" value="Unassembled WGS sequence"/>
</dbReference>
<comment type="caution">
    <text evidence="1">The sequence shown here is derived from an EMBL/GenBank/DDBJ whole genome shotgun (WGS) entry which is preliminary data.</text>
</comment>
<sequence length="367" mass="43480">MGVATLKRIVPFLPLFNFLIVLIKRGPIQWRKLKNLVPYFAKFTLLEPFRISGEIIHFFRSKNEVKNPLFVLGFYGSGTSYLQHLINQDPQFATLTLWDSMVPELLYFKKITQPAFDFASKKIKMKNEYHRLPFDWNFPGECDVAINSEVAVYDFNQLFQFPSKHQSIIEEHLDFGDLKKAQRSWTQHHKHLISRISNINKGNRLVLKSPPNTARISMLKEIYPEAKFVFLKRNLFDTIIANKTLWKLNKIRSFQRYDTNEIETLVMKLYIVFHKQYLKQRNALQPDELIEIDFESLADNPLKTLFTIYDTLQIPGYTYAQSGFKSLITERADFPRKIYSYQQSWKNKIEKECGQIWKELNADWKQN</sequence>
<name>A0ABT8KSV3_9BACT</name>
<dbReference type="GO" id="GO:0016740">
    <property type="term" value="F:transferase activity"/>
    <property type="evidence" value="ECO:0007669"/>
    <property type="project" value="UniProtKB-KW"/>
</dbReference>
<keyword evidence="2" id="KW-1185">Reference proteome</keyword>
<gene>
    <name evidence="1" type="ORF">QQ008_20790</name>
</gene>
<evidence type="ECO:0000313" key="1">
    <source>
        <dbReference type="EMBL" id="MDN5203841.1"/>
    </source>
</evidence>
<dbReference type="EC" id="2.8.2.-" evidence="1"/>
<proteinExistence type="predicted"/>
<dbReference type="EMBL" id="JAUJEA010000008">
    <property type="protein sequence ID" value="MDN5203841.1"/>
    <property type="molecule type" value="Genomic_DNA"/>
</dbReference>
<keyword evidence="1" id="KW-0808">Transferase</keyword>
<reference evidence="1" key="1">
    <citation type="submission" date="2023-06" db="EMBL/GenBank/DDBJ databases">
        <title>Genomic of Parafulvivirga corallium.</title>
        <authorList>
            <person name="Wang G."/>
        </authorList>
    </citation>
    <scope>NUCLEOTIDE SEQUENCE</scope>
    <source>
        <strain evidence="1">BMA10</strain>
    </source>
</reference>
<dbReference type="RefSeq" id="WP_346753864.1">
    <property type="nucleotide sequence ID" value="NZ_JAUJEA010000008.1"/>
</dbReference>
<protein>
    <submittedName>
        <fullName evidence="1">Sulfotransferase</fullName>
        <ecNumber evidence="1">2.8.2.-</ecNumber>
    </submittedName>
</protein>
<dbReference type="InterPro" id="IPR052736">
    <property type="entry name" value="Stf3_sulfotransferase"/>
</dbReference>
<dbReference type="Gene3D" id="3.40.50.300">
    <property type="entry name" value="P-loop containing nucleotide triphosphate hydrolases"/>
    <property type="match status" value="1"/>
</dbReference>
<dbReference type="SUPFAM" id="SSF52540">
    <property type="entry name" value="P-loop containing nucleoside triphosphate hydrolases"/>
    <property type="match status" value="1"/>
</dbReference>
<dbReference type="InterPro" id="IPR027417">
    <property type="entry name" value="P-loop_NTPase"/>
</dbReference>
<evidence type="ECO:0000313" key="2">
    <source>
        <dbReference type="Proteomes" id="UP001172082"/>
    </source>
</evidence>